<evidence type="ECO:0000256" key="2">
    <source>
        <dbReference type="SAM" id="Phobius"/>
    </source>
</evidence>
<evidence type="ECO:0008006" key="5">
    <source>
        <dbReference type="Google" id="ProtNLM"/>
    </source>
</evidence>
<protein>
    <recommendedName>
        <fullName evidence="5">DUF3040 domain-containing protein</fullName>
    </recommendedName>
</protein>
<evidence type="ECO:0000313" key="3">
    <source>
        <dbReference type="EMBL" id="RRO16919.1"/>
    </source>
</evidence>
<accession>A0A3R8P0L4</accession>
<proteinExistence type="predicted"/>
<feature type="compositionally biased region" description="Basic and acidic residues" evidence="1">
    <location>
        <begin position="8"/>
        <end position="18"/>
    </location>
</feature>
<organism evidence="3 4">
    <name type="scientific">Saccharopolyspora rhizosphaerae</name>
    <dbReference type="NCBI Taxonomy" id="2492662"/>
    <lineage>
        <taxon>Bacteria</taxon>
        <taxon>Bacillati</taxon>
        <taxon>Actinomycetota</taxon>
        <taxon>Actinomycetes</taxon>
        <taxon>Pseudonocardiales</taxon>
        <taxon>Pseudonocardiaceae</taxon>
        <taxon>Saccharopolyspora</taxon>
    </lineage>
</organism>
<dbReference type="EMBL" id="RSAA01000010">
    <property type="protein sequence ID" value="RRO16919.1"/>
    <property type="molecule type" value="Genomic_DNA"/>
</dbReference>
<dbReference type="Proteomes" id="UP000274515">
    <property type="component" value="Unassembled WGS sequence"/>
</dbReference>
<dbReference type="AlphaFoldDB" id="A0A3R8P0L4"/>
<reference evidence="3 4" key="1">
    <citation type="submission" date="2018-11" db="EMBL/GenBank/DDBJ databases">
        <title>Saccharopolyspora rhizosphaerae sp. nov., an actinomycete isolated from rhizosphere soil in Thailand.</title>
        <authorList>
            <person name="Intra B."/>
            <person name="Euanorasetr J."/>
            <person name="Take A."/>
            <person name="Inahashi Y."/>
            <person name="Mori M."/>
            <person name="Panbangred W."/>
            <person name="Matsumoto A."/>
        </authorList>
    </citation>
    <scope>NUCLEOTIDE SEQUENCE [LARGE SCALE GENOMIC DNA]</scope>
    <source>
        <strain evidence="3 4">H219</strain>
    </source>
</reference>
<keyword evidence="2" id="KW-1133">Transmembrane helix</keyword>
<comment type="caution">
    <text evidence="3">The sequence shown here is derived from an EMBL/GenBank/DDBJ whole genome shotgun (WGS) entry which is preliminary data.</text>
</comment>
<sequence>MIGSGVHRRQEGAVMERHTHQRGTGADFATGRGRHANSGGGGVRGADWAVIVIAIAAVLGGLVLEQGLMIAGGALLALSAVHRLEGPKTPGRRTRARKT</sequence>
<feature type="region of interest" description="Disordered" evidence="1">
    <location>
        <begin position="1"/>
        <end position="41"/>
    </location>
</feature>
<evidence type="ECO:0000313" key="4">
    <source>
        <dbReference type="Proteomes" id="UP000274515"/>
    </source>
</evidence>
<dbReference type="RefSeq" id="WP_148101516.1">
    <property type="nucleotide sequence ID" value="NZ_RSAA01000010.1"/>
</dbReference>
<keyword evidence="2" id="KW-0812">Transmembrane</keyword>
<keyword evidence="2" id="KW-0472">Membrane</keyword>
<keyword evidence="4" id="KW-1185">Reference proteome</keyword>
<feature type="transmembrane region" description="Helical" evidence="2">
    <location>
        <begin position="48"/>
        <end position="78"/>
    </location>
</feature>
<name>A0A3R8P0L4_9PSEU</name>
<gene>
    <name evidence="3" type="ORF">EIL87_11575</name>
</gene>
<evidence type="ECO:0000256" key="1">
    <source>
        <dbReference type="SAM" id="MobiDB-lite"/>
    </source>
</evidence>